<proteinExistence type="predicted"/>
<accession>A0A8S3W677</accession>
<organism evidence="1 2">
    <name type="scientific">Parnassius apollo</name>
    <name type="common">Apollo butterfly</name>
    <name type="synonym">Papilio apollo</name>
    <dbReference type="NCBI Taxonomy" id="110799"/>
    <lineage>
        <taxon>Eukaryota</taxon>
        <taxon>Metazoa</taxon>
        <taxon>Ecdysozoa</taxon>
        <taxon>Arthropoda</taxon>
        <taxon>Hexapoda</taxon>
        <taxon>Insecta</taxon>
        <taxon>Pterygota</taxon>
        <taxon>Neoptera</taxon>
        <taxon>Endopterygota</taxon>
        <taxon>Lepidoptera</taxon>
        <taxon>Glossata</taxon>
        <taxon>Ditrysia</taxon>
        <taxon>Papilionoidea</taxon>
        <taxon>Papilionidae</taxon>
        <taxon>Parnassiinae</taxon>
        <taxon>Parnassini</taxon>
        <taxon>Parnassius</taxon>
        <taxon>Parnassius</taxon>
    </lineage>
</organism>
<reference evidence="1" key="1">
    <citation type="submission" date="2021-04" db="EMBL/GenBank/DDBJ databases">
        <authorList>
            <person name="Tunstrom K."/>
        </authorList>
    </citation>
    <scope>NUCLEOTIDE SEQUENCE</scope>
</reference>
<gene>
    <name evidence="1" type="ORF">PAPOLLO_LOCUS2679</name>
</gene>
<sequence length="295" mass="33881">MNRGEKIVALVSEACTSRDRPEKVAPKLNYDPNKVVHVLEDIQLQYSKSRKSIPEPSNSVVDKTYYEINDNINITSLTDLDLPNTFITENINHTICSDITFPNTTFNDVPLDDKLLSTVYDIHNTFTTDENLIIIPSQIEIESQSTNILTSDNIHNSDADTIQTLGNIISHETSTSSLEIITHVENTHHVIPNPPISDVSDTEKKLVPYSDSDLDSLVKIKKIKKRKKRFNVDKKEWVNEKNKQRRQEGKTYFGREKKQDCWNYNTTKKARFIKSRCSCKIGKYNTLKCETEMKV</sequence>
<name>A0A8S3W677_PARAO</name>
<dbReference type="AlphaFoldDB" id="A0A8S3W677"/>
<dbReference type="Proteomes" id="UP000691718">
    <property type="component" value="Unassembled WGS sequence"/>
</dbReference>
<keyword evidence="2" id="KW-1185">Reference proteome</keyword>
<dbReference type="EMBL" id="CAJQZP010000178">
    <property type="protein sequence ID" value="CAG4943498.1"/>
    <property type="molecule type" value="Genomic_DNA"/>
</dbReference>
<dbReference type="OrthoDB" id="10456180at2759"/>
<comment type="caution">
    <text evidence="1">The sequence shown here is derived from an EMBL/GenBank/DDBJ whole genome shotgun (WGS) entry which is preliminary data.</text>
</comment>
<evidence type="ECO:0000313" key="2">
    <source>
        <dbReference type="Proteomes" id="UP000691718"/>
    </source>
</evidence>
<protein>
    <submittedName>
        <fullName evidence="1">(apollo) hypothetical protein</fullName>
    </submittedName>
</protein>
<evidence type="ECO:0000313" key="1">
    <source>
        <dbReference type="EMBL" id="CAG4943498.1"/>
    </source>
</evidence>